<organism evidence="8 9">
    <name type="scientific">Alteribacillus persepolensis</name>
    <dbReference type="NCBI Taxonomy" id="568899"/>
    <lineage>
        <taxon>Bacteria</taxon>
        <taxon>Bacillati</taxon>
        <taxon>Bacillota</taxon>
        <taxon>Bacilli</taxon>
        <taxon>Bacillales</taxon>
        <taxon>Bacillaceae</taxon>
        <taxon>Alteribacillus</taxon>
    </lineage>
</organism>
<reference evidence="8 9" key="1">
    <citation type="submission" date="2016-10" db="EMBL/GenBank/DDBJ databases">
        <authorList>
            <person name="de Groot N.N."/>
        </authorList>
    </citation>
    <scope>NUCLEOTIDE SEQUENCE [LARGE SCALE GENOMIC DNA]</scope>
    <source>
        <strain evidence="8 9">DSM 21632</strain>
    </source>
</reference>
<accession>A0A1G7YVB0</accession>
<dbReference type="Gene3D" id="3.30.230.10">
    <property type="match status" value="1"/>
</dbReference>
<dbReference type="HAMAP" id="MF_00149">
    <property type="entry name" value="DNA_mis_repair"/>
    <property type="match status" value="1"/>
</dbReference>
<feature type="region of interest" description="Disordered" evidence="5">
    <location>
        <begin position="390"/>
        <end position="425"/>
    </location>
</feature>
<dbReference type="Pfam" id="PF08676">
    <property type="entry name" value="MutL_C"/>
    <property type="match status" value="1"/>
</dbReference>
<dbReference type="SMART" id="SM00853">
    <property type="entry name" value="MutL_C"/>
    <property type="match status" value="1"/>
</dbReference>
<dbReference type="STRING" id="568899.SAMN05192534_101291"/>
<dbReference type="InterPro" id="IPR036890">
    <property type="entry name" value="HATPase_C_sf"/>
</dbReference>
<dbReference type="CDD" id="cd16926">
    <property type="entry name" value="HATPase_MutL-MLH-PMS-like"/>
    <property type="match status" value="1"/>
</dbReference>
<dbReference type="InterPro" id="IPR042120">
    <property type="entry name" value="MutL_C_dimsub"/>
</dbReference>
<dbReference type="InterPro" id="IPR042121">
    <property type="entry name" value="MutL_C_regsub"/>
</dbReference>
<dbReference type="InterPro" id="IPR014721">
    <property type="entry name" value="Ribsml_uS5_D2-typ_fold_subgr"/>
</dbReference>
<feature type="domain" description="MutL C-terminal dimerisation" evidence="6">
    <location>
        <begin position="454"/>
        <end position="596"/>
    </location>
</feature>
<protein>
    <recommendedName>
        <fullName evidence="4">DNA mismatch repair protein MutL</fullName>
    </recommendedName>
</protein>
<evidence type="ECO:0000259" key="6">
    <source>
        <dbReference type="SMART" id="SM00853"/>
    </source>
</evidence>
<dbReference type="InterPro" id="IPR038973">
    <property type="entry name" value="MutL/Mlh/Pms-like"/>
</dbReference>
<dbReference type="Gene3D" id="3.30.1370.100">
    <property type="entry name" value="MutL, C-terminal domain, regulatory subdomain"/>
    <property type="match status" value="1"/>
</dbReference>
<dbReference type="InterPro" id="IPR020568">
    <property type="entry name" value="Ribosomal_Su5_D2-typ_SF"/>
</dbReference>
<evidence type="ECO:0000313" key="8">
    <source>
        <dbReference type="EMBL" id="SDH00512.1"/>
    </source>
</evidence>
<dbReference type="GO" id="GO:0006298">
    <property type="term" value="P:mismatch repair"/>
    <property type="evidence" value="ECO:0007669"/>
    <property type="project" value="UniProtKB-UniRule"/>
</dbReference>
<dbReference type="GO" id="GO:0032300">
    <property type="term" value="C:mismatch repair complex"/>
    <property type="evidence" value="ECO:0007669"/>
    <property type="project" value="InterPro"/>
</dbReference>
<dbReference type="CDD" id="cd00782">
    <property type="entry name" value="MutL_Trans"/>
    <property type="match status" value="1"/>
</dbReference>
<dbReference type="InterPro" id="IPR014790">
    <property type="entry name" value="MutL_C"/>
</dbReference>
<dbReference type="EMBL" id="FNDK01000001">
    <property type="protein sequence ID" value="SDH00512.1"/>
    <property type="molecule type" value="Genomic_DNA"/>
</dbReference>
<dbReference type="Proteomes" id="UP000199163">
    <property type="component" value="Unassembled WGS sequence"/>
</dbReference>
<evidence type="ECO:0000256" key="3">
    <source>
        <dbReference type="ARBA" id="ARBA00023204"/>
    </source>
</evidence>
<dbReference type="Pfam" id="PF13589">
    <property type="entry name" value="HATPase_c_3"/>
    <property type="match status" value="1"/>
</dbReference>
<feature type="domain" description="DNA mismatch repair protein S5" evidence="7">
    <location>
        <begin position="207"/>
        <end position="325"/>
    </location>
</feature>
<evidence type="ECO:0000256" key="5">
    <source>
        <dbReference type="SAM" id="MobiDB-lite"/>
    </source>
</evidence>
<dbReference type="InterPro" id="IPR020667">
    <property type="entry name" value="DNA_mismatch_repair_MutL"/>
</dbReference>
<dbReference type="Gene3D" id="3.30.565.10">
    <property type="entry name" value="Histidine kinase-like ATPase, C-terminal domain"/>
    <property type="match status" value="1"/>
</dbReference>
<dbReference type="PROSITE" id="PS00058">
    <property type="entry name" value="DNA_MISMATCH_REPAIR_1"/>
    <property type="match status" value="1"/>
</dbReference>
<dbReference type="GO" id="GO:0005524">
    <property type="term" value="F:ATP binding"/>
    <property type="evidence" value="ECO:0007669"/>
    <property type="project" value="InterPro"/>
</dbReference>
<dbReference type="InterPro" id="IPR013507">
    <property type="entry name" value="DNA_mismatch_S5_2-like"/>
</dbReference>
<evidence type="ECO:0000256" key="4">
    <source>
        <dbReference type="HAMAP-Rule" id="MF_00149"/>
    </source>
</evidence>
<evidence type="ECO:0000259" key="7">
    <source>
        <dbReference type="SMART" id="SM01340"/>
    </source>
</evidence>
<dbReference type="PANTHER" id="PTHR10073:SF12">
    <property type="entry name" value="DNA MISMATCH REPAIR PROTEIN MLH1"/>
    <property type="match status" value="1"/>
</dbReference>
<keyword evidence="2 4" id="KW-0227">DNA damage</keyword>
<dbReference type="SUPFAM" id="SSF55874">
    <property type="entry name" value="ATPase domain of HSP90 chaperone/DNA topoisomerase II/histidine kinase"/>
    <property type="match status" value="1"/>
</dbReference>
<dbReference type="AlphaFoldDB" id="A0A1G7YVB0"/>
<dbReference type="Pfam" id="PF01119">
    <property type="entry name" value="DNA_mis_repair"/>
    <property type="match status" value="1"/>
</dbReference>
<dbReference type="GO" id="GO:0140664">
    <property type="term" value="F:ATP-dependent DNA damage sensor activity"/>
    <property type="evidence" value="ECO:0007669"/>
    <property type="project" value="InterPro"/>
</dbReference>
<keyword evidence="3 4" id="KW-0234">DNA repair</keyword>
<dbReference type="FunFam" id="3.30.565.10:FF:000003">
    <property type="entry name" value="DNA mismatch repair endonuclease MutL"/>
    <property type="match status" value="1"/>
</dbReference>
<dbReference type="InterPro" id="IPR014762">
    <property type="entry name" value="DNA_mismatch_repair_CS"/>
</dbReference>
<comment type="function">
    <text evidence="4">This protein is involved in the repair of mismatches in DNA. It is required for dam-dependent methyl-directed DNA mismatch repair. May act as a 'molecular matchmaker', a protein that promotes the formation of a stable complex between two or more DNA-binding proteins in an ATP-dependent manner without itself being part of a final effector complex.</text>
</comment>
<proteinExistence type="inferred from homology"/>
<comment type="similarity">
    <text evidence="1 4">Belongs to the DNA mismatch repair MutL/HexB family.</text>
</comment>
<feature type="compositionally biased region" description="Polar residues" evidence="5">
    <location>
        <begin position="405"/>
        <end position="423"/>
    </location>
</feature>
<dbReference type="NCBIfam" id="TIGR00585">
    <property type="entry name" value="mutl"/>
    <property type="match status" value="1"/>
</dbReference>
<dbReference type="SMART" id="SM01340">
    <property type="entry name" value="DNA_mis_repair"/>
    <property type="match status" value="1"/>
</dbReference>
<dbReference type="NCBIfam" id="NF000950">
    <property type="entry name" value="PRK00095.1-3"/>
    <property type="match status" value="1"/>
</dbReference>
<dbReference type="Gene3D" id="3.30.1540.20">
    <property type="entry name" value="MutL, C-terminal domain, dimerisation subdomain"/>
    <property type="match status" value="1"/>
</dbReference>
<evidence type="ECO:0000256" key="1">
    <source>
        <dbReference type="ARBA" id="ARBA00006082"/>
    </source>
</evidence>
<sequence>MQVKKLSDDLSNKIAAGEVVERPASVVKELVENAIDAGGTRIDIQLTEGGLSEIKVIDNGNGMTKDDAEIAFLRHATSKIQTERDLFTIATLGFRGEALPSIAAVSNLDLETGTGEGAGTLIRYQGGKRIAFSSAKARRGTEVTVRELFFNMPARLKYMKTIHTEIGNVSDVVNRLALAHPSISFRLAHNKKQLLFTNGNGDVRTVIAAIYGRRTAQEFVPVQAETLDYHIEGFVAKPEINRASRQYISTFINGRYVRHFPLTKAIEQAFHTLLPIGRHPLAVLHITMDPILIDVNVHPAKLEVRLSKENELTKAVEEAIKNRLTDLQLIPEVEKSRGKRQDNTQLSFEFQESSHDQAAPISDYKQPAQINQLPSHVETKENSAVFSSFQEKTAQVTDDKKEKSTSNPLPTSEYQDNDGTTYHSVREIPRTDKDIRGSTAAQETESKRVPALEIIGQMHGTYILAQNEDGLYIVDQHAAQERIFYEQFREKIGETSPHLQDLIVPITLEVSPQEDMVISAYRNELEHVGVYLEPFGVRTYRVSTHPEWFPKGEEENTIRELLQQLFETKTINVHKLREEAAILMSCKAAIKANRYLRNDEMNQLMNRLRACEVPFTCPHGRPIIIHFSGYDMEKMFKRIM</sequence>
<name>A0A1G7YVB0_9BACI</name>
<dbReference type="InterPro" id="IPR037198">
    <property type="entry name" value="MutL_C_sf"/>
</dbReference>
<evidence type="ECO:0000256" key="2">
    <source>
        <dbReference type="ARBA" id="ARBA00022763"/>
    </source>
</evidence>
<dbReference type="GO" id="GO:0016887">
    <property type="term" value="F:ATP hydrolysis activity"/>
    <property type="evidence" value="ECO:0007669"/>
    <property type="project" value="InterPro"/>
</dbReference>
<dbReference type="GO" id="GO:0030983">
    <property type="term" value="F:mismatched DNA binding"/>
    <property type="evidence" value="ECO:0007669"/>
    <property type="project" value="InterPro"/>
</dbReference>
<dbReference type="SUPFAM" id="SSF118116">
    <property type="entry name" value="DNA mismatch repair protein MutL"/>
    <property type="match status" value="1"/>
</dbReference>
<keyword evidence="9" id="KW-1185">Reference proteome</keyword>
<dbReference type="SUPFAM" id="SSF54211">
    <property type="entry name" value="Ribosomal protein S5 domain 2-like"/>
    <property type="match status" value="1"/>
</dbReference>
<dbReference type="PANTHER" id="PTHR10073">
    <property type="entry name" value="DNA MISMATCH REPAIR PROTEIN MLH, PMS, MUTL"/>
    <property type="match status" value="1"/>
</dbReference>
<evidence type="ECO:0000313" key="9">
    <source>
        <dbReference type="Proteomes" id="UP000199163"/>
    </source>
</evidence>
<dbReference type="InterPro" id="IPR002099">
    <property type="entry name" value="MutL/Mlh/PMS"/>
</dbReference>
<gene>
    <name evidence="4" type="primary">mutL</name>
    <name evidence="8" type="ORF">SAMN05192534_101291</name>
</gene>